<gene>
    <name evidence="6" type="ORF">NEZAVI_LOCUS12646</name>
</gene>
<keyword evidence="4" id="KW-1015">Disulfide bond</keyword>
<evidence type="ECO:0000259" key="5">
    <source>
        <dbReference type="PROSITE" id="PS50856"/>
    </source>
</evidence>
<keyword evidence="3" id="KW-0732">Signal</keyword>
<feature type="domain" description="AMOP" evidence="5">
    <location>
        <begin position="108"/>
        <end position="266"/>
    </location>
</feature>
<keyword evidence="2" id="KW-0964">Secreted</keyword>
<evidence type="ECO:0000313" key="6">
    <source>
        <dbReference type="EMBL" id="CAH1404193.1"/>
    </source>
</evidence>
<dbReference type="PROSITE" id="PS50856">
    <property type="entry name" value="AMOP"/>
    <property type="match status" value="1"/>
</dbReference>
<name>A0A9P0HLH3_NEZVI</name>
<evidence type="ECO:0000256" key="4">
    <source>
        <dbReference type="ARBA" id="ARBA00023157"/>
    </source>
</evidence>
<organism evidence="6 7">
    <name type="scientific">Nezara viridula</name>
    <name type="common">Southern green stink bug</name>
    <name type="synonym">Cimex viridulus</name>
    <dbReference type="NCBI Taxonomy" id="85310"/>
    <lineage>
        <taxon>Eukaryota</taxon>
        <taxon>Metazoa</taxon>
        <taxon>Ecdysozoa</taxon>
        <taxon>Arthropoda</taxon>
        <taxon>Hexapoda</taxon>
        <taxon>Insecta</taxon>
        <taxon>Pterygota</taxon>
        <taxon>Neoptera</taxon>
        <taxon>Paraneoptera</taxon>
        <taxon>Hemiptera</taxon>
        <taxon>Heteroptera</taxon>
        <taxon>Panheteroptera</taxon>
        <taxon>Pentatomomorpha</taxon>
        <taxon>Pentatomoidea</taxon>
        <taxon>Pentatomidae</taxon>
        <taxon>Pentatominae</taxon>
        <taxon>Nezara</taxon>
    </lineage>
</organism>
<evidence type="ECO:0000256" key="2">
    <source>
        <dbReference type="ARBA" id="ARBA00022525"/>
    </source>
</evidence>
<dbReference type="InterPro" id="IPR005533">
    <property type="entry name" value="AMOP_dom"/>
</dbReference>
<proteinExistence type="predicted"/>
<dbReference type="EMBL" id="OV725082">
    <property type="protein sequence ID" value="CAH1404193.1"/>
    <property type="molecule type" value="Genomic_DNA"/>
</dbReference>
<dbReference type="Pfam" id="PF03782">
    <property type="entry name" value="AMOP"/>
    <property type="match status" value="1"/>
</dbReference>
<dbReference type="PANTHER" id="PTHR10239">
    <property type="entry name" value="ISTHMIN-2"/>
    <property type="match status" value="1"/>
</dbReference>
<reference evidence="6" key="1">
    <citation type="submission" date="2022-01" db="EMBL/GenBank/DDBJ databases">
        <authorList>
            <person name="King R."/>
        </authorList>
    </citation>
    <scope>NUCLEOTIDE SEQUENCE</scope>
</reference>
<keyword evidence="7" id="KW-1185">Reference proteome</keyword>
<evidence type="ECO:0000313" key="7">
    <source>
        <dbReference type="Proteomes" id="UP001152798"/>
    </source>
</evidence>
<dbReference type="OrthoDB" id="9930623at2759"/>
<comment type="subcellular location">
    <subcellularLocation>
        <location evidence="1">Secreted</location>
    </subcellularLocation>
</comment>
<evidence type="ECO:0000256" key="1">
    <source>
        <dbReference type="ARBA" id="ARBA00004613"/>
    </source>
</evidence>
<dbReference type="PANTHER" id="PTHR10239:SF29">
    <property type="entry name" value="AMOP DOMAIN-CONTAINING PROTEIN"/>
    <property type="match status" value="1"/>
</dbReference>
<dbReference type="GO" id="GO:0005576">
    <property type="term" value="C:extracellular region"/>
    <property type="evidence" value="ECO:0007669"/>
    <property type="project" value="UniProtKB-SubCell"/>
</dbReference>
<protein>
    <recommendedName>
        <fullName evidence="5">AMOP domain-containing protein</fullName>
    </recommendedName>
</protein>
<evidence type="ECO:0000256" key="3">
    <source>
        <dbReference type="ARBA" id="ARBA00022729"/>
    </source>
</evidence>
<dbReference type="Proteomes" id="UP001152798">
    <property type="component" value="Chromosome 6"/>
</dbReference>
<dbReference type="SMART" id="SM00723">
    <property type="entry name" value="AMOP"/>
    <property type="match status" value="1"/>
</dbReference>
<dbReference type="AlphaFoldDB" id="A0A9P0HLH3"/>
<sequence>MFSMRPGDEVQKILLNTRTLTVNLPYSEGNETGFPLLEKETGETIYNSTNVVIGLKISQAREDTPEEPKLDQKTDYDFDINLFTDELKINFGTAVSKLIGAVSGPSKAHLENSTPCEKLLDCRKHLQDIFLGPLPSCPCNYPTSIFYEDKIWDEPQKRFYRWKDASGDGERLHIYKPNAEYCIRSLLAHGSTSLAAQHCCYNRQRKLITRGSGAGNPNYVSPDISRTLHEKIDLLPWKLCKGDFTRYNKMRPPNNGNTCEENPKNEEYEKQVRLASFY</sequence>
<dbReference type="InterPro" id="IPR051867">
    <property type="entry name" value="Angio_Inhib/Adhesion_GPCR"/>
</dbReference>
<accession>A0A9P0HLH3</accession>